<keyword evidence="9" id="KW-1185">Reference proteome</keyword>
<comment type="subcellular location">
    <subcellularLocation>
        <location evidence="1">Membrane</location>
        <topology evidence="1">Multi-pass membrane protein</topology>
    </subcellularLocation>
</comment>
<evidence type="ECO:0000256" key="3">
    <source>
        <dbReference type="ARBA" id="ARBA00022989"/>
    </source>
</evidence>
<comment type="caution">
    <text evidence="8">The sequence shown here is derived from an EMBL/GenBank/DDBJ whole genome shotgun (WGS) entry which is preliminary data.</text>
</comment>
<dbReference type="GO" id="GO:0016020">
    <property type="term" value="C:membrane"/>
    <property type="evidence" value="ECO:0007669"/>
    <property type="project" value="UniProtKB-SubCell"/>
</dbReference>
<feature type="region of interest" description="Disordered" evidence="5">
    <location>
        <begin position="831"/>
        <end position="883"/>
    </location>
</feature>
<proteinExistence type="predicted"/>
<evidence type="ECO:0000256" key="5">
    <source>
        <dbReference type="SAM" id="MobiDB-lite"/>
    </source>
</evidence>
<dbReference type="OrthoDB" id="3053196at2759"/>
<keyword evidence="4 6" id="KW-0472">Membrane</keyword>
<accession>A0A4Y2SLU4</accession>
<reference evidence="8 9" key="1">
    <citation type="journal article" date="2019" name="Sci. Rep.">
        <title>Orb-weaving spider Araneus ventricosus genome elucidates the spidroin gene catalogue.</title>
        <authorList>
            <person name="Kono N."/>
            <person name="Nakamura H."/>
            <person name="Ohtoshi R."/>
            <person name="Moran D.A.P."/>
            <person name="Shinohara A."/>
            <person name="Yoshida Y."/>
            <person name="Fujiwara M."/>
            <person name="Mori M."/>
            <person name="Tomita M."/>
            <person name="Arakawa K."/>
        </authorList>
    </citation>
    <scope>NUCLEOTIDE SEQUENCE [LARGE SCALE GENOMIC DNA]</scope>
</reference>
<feature type="compositionally biased region" description="Basic and acidic residues" evidence="5">
    <location>
        <begin position="841"/>
        <end position="851"/>
    </location>
</feature>
<name>A0A4Y2SLU4_ARAVE</name>
<dbReference type="InterPro" id="IPR006634">
    <property type="entry name" value="TLC-dom"/>
</dbReference>
<evidence type="ECO:0000313" key="8">
    <source>
        <dbReference type="EMBL" id="GBN88209.1"/>
    </source>
</evidence>
<keyword evidence="2 6" id="KW-0812">Transmembrane</keyword>
<evidence type="ECO:0000256" key="2">
    <source>
        <dbReference type="ARBA" id="ARBA00022692"/>
    </source>
</evidence>
<sequence>MEINLNDEHKVCSIDANEKKKFKFKWLNKSVKIKLPAKGNNTSVEEIAVKVGDSIKKIDISGTVNCQLCSDTIYYGKQGFSAISSHLQTKKHLSKIQAKRENYTLPANFFGVSKSAAPCSAVPSAPCASSSTTIQMPVNVPLSDRITNAQSLILGVLAENNLPFTMSPVLIELSKVLASDKKALNHLNMSRTAASYKMRLGLAKTFMDETAENLRSSKFSLNIDEATSNNFKRVLSVLVSYFSPIQNKVIIEHLASVIRVTSESLFKEIVKVFEDHNIPWDNLMSILMDSCNVMRGSKSGLEARIREKTTHLLDIDGDSCHHIHNSAKKLCKPFKGHVEKYFTDVFNDFKWSPDQKECCSEICLILGIKFTAIENMVPFRWLSCYDVSLSHLRILDALSILYFAFIPHSDKSIYFSILAGIYLEKNTKEPLIHKLYDEQEQLFLDFLSCFLKHEVLKGKNVKQLLSLNVSEDEVMLKKSKMFLSSAESIVSKNLKHDTVVAFLKQANQAYVECAQYLQKKLSLNSSLLQSISAIDPIARGHSITAHRLKRLPKLVTNVLMQEEEMQYSLDVHLYQVDKFLPSYTDEHGNVLQIDLWWAAVFRSNKYCALSKMVRAILSCFHGPQVESSFSMMGDVLDKESGNMKIETFSAIQTVNFMFKFYFIVQLAYWLHCYPELYFQKVKKDEMKPRIIYTTLYLVFLSAAYVLNFTRIAICLSVLHYLVESVFHTARLLYFAEKTKAASYGFTVWNGLFVFVRLGSITLSVLTFWYGLSQQQSTSVMDIANGNFNTQLIRINSLVAVCLLQAWMMWNFINFHLKRMRERAAQIASSKKKALAKKEKKLKKDELKKASEEDVNELPEVDQNTKKDLRSRTGVASSPKSKRF</sequence>
<feature type="compositionally biased region" description="Basic residues" evidence="5">
    <location>
        <begin position="831"/>
        <end position="840"/>
    </location>
</feature>
<gene>
    <name evidence="8" type="primary">tram1l1</name>
    <name evidence="8" type="ORF">AVEN_158783_1</name>
</gene>
<dbReference type="SUPFAM" id="SSF53098">
    <property type="entry name" value="Ribonuclease H-like"/>
    <property type="match status" value="1"/>
</dbReference>
<dbReference type="AlphaFoldDB" id="A0A4Y2SLU4"/>
<evidence type="ECO:0000256" key="1">
    <source>
        <dbReference type="ARBA" id="ARBA00004141"/>
    </source>
</evidence>
<dbReference type="EMBL" id="BGPR01022161">
    <property type="protein sequence ID" value="GBN88209.1"/>
    <property type="molecule type" value="Genomic_DNA"/>
</dbReference>
<evidence type="ECO:0000256" key="4">
    <source>
        <dbReference type="ARBA" id="ARBA00023136"/>
    </source>
</evidence>
<feature type="transmembrane region" description="Helical" evidence="6">
    <location>
        <begin position="791"/>
        <end position="812"/>
    </location>
</feature>
<dbReference type="PANTHER" id="PTHR37162">
    <property type="entry name" value="HAT FAMILY DIMERISATION DOMAINCONTAINING PROTEIN-RELATED"/>
    <property type="match status" value="1"/>
</dbReference>
<feature type="transmembrane region" description="Helical" evidence="6">
    <location>
        <begin position="747"/>
        <end position="771"/>
    </location>
</feature>
<dbReference type="PANTHER" id="PTHR37162:SF1">
    <property type="entry name" value="BED-TYPE DOMAIN-CONTAINING PROTEIN"/>
    <property type="match status" value="1"/>
</dbReference>
<feature type="transmembrane region" description="Helical" evidence="6">
    <location>
        <begin position="690"/>
        <end position="711"/>
    </location>
</feature>
<feature type="compositionally biased region" description="Polar residues" evidence="5">
    <location>
        <begin position="873"/>
        <end position="883"/>
    </location>
</feature>
<feature type="domain" description="TLC" evidence="7">
    <location>
        <begin position="610"/>
        <end position="822"/>
    </location>
</feature>
<feature type="transmembrane region" description="Helical" evidence="6">
    <location>
        <begin position="656"/>
        <end position="678"/>
    </location>
</feature>
<evidence type="ECO:0000313" key="9">
    <source>
        <dbReference type="Proteomes" id="UP000499080"/>
    </source>
</evidence>
<protein>
    <submittedName>
        <fullName evidence="8">Translocating chain-associated membrane protein 1-like 1</fullName>
    </submittedName>
</protein>
<dbReference type="SMART" id="SM00724">
    <property type="entry name" value="TLC"/>
    <property type="match status" value="1"/>
</dbReference>
<evidence type="ECO:0000259" key="7">
    <source>
        <dbReference type="SMART" id="SM00724"/>
    </source>
</evidence>
<feature type="transmembrane region" description="Helical" evidence="6">
    <location>
        <begin position="717"/>
        <end position="735"/>
    </location>
</feature>
<dbReference type="InterPro" id="IPR012337">
    <property type="entry name" value="RNaseH-like_sf"/>
</dbReference>
<keyword evidence="3 6" id="KW-1133">Transmembrane helix</keyword>
<dbReference type="Pfam" id="PF03798">
    <property type="entry name" value="TRAM_LAG1_CLN8"/>
    <property type="match status" value="1"/>
</dbReference>
<organism evidence="8 9">
    <name type="scientific">Araneus ventricosus</name>
    <name type="common">Orbweaver spider</name>
    <name type="synonym">Epeira ventricosa</name>
    <dbReference type="NCBI Taxonomy" id="182803"/>
    <lineage>
        <taxon>Eukaryota</taxon>
        <taxon>Metazoa</taxon>
        <taxon>Ecdysozoa</taxon>
        <taxon>Arthropoda</taxon>
        <taxon>Chelicerata</taxon>
        <taxon>Arachnida</taxon>
        <taxon>Araneae</taxon>
        <taxon>Araneomorphae</taxon>
        <taxon>Entelegynae</taxon>
        <taxon>Araneoidea</taxon>
        <taxon>Araneidae</taxon>
        <taxon>Araneus</taxon>
    </lineage>
</organism>
<evidence type="ECO:0000256" key="6">
    <source>
        <dbReference type="SAM" id="Phobius"/>
    </source>
</evidence>
<dbReference type="Proteomes" id="UP000499080">
    <property type="component" value="Unassembled WGS sequence"/>
</dbReference>